<dbReference type="Pfam" id="PF05973">
    <property type="entry name" value="Gp49"/>
    <property type="match status" value="1"/>
</dbReference>
<reference evidence="1 2" key="1">
    <citation type="submission" date="2016-11" db="EMBL/GenBank/DDBJ databases">
        <authorList>
            <person name="Jaros S."/>
            <person name="Januszkiewicz K."/>
            <person name="Wedrychowicz H."/>
        </authorList>
    </citation>
    <scope>NUCLEOTIDE SEQUENCE [LARGE SCALE GENOMIC DNA]</scope>
    <source>
        <strain evidence="1 2">DSM 10068</strain>
    </source>
</reference>
<sequence length="121" mass="14470">MDWEIEFYQKENGEIPVEDFLLSLTPKLRAKAYSDILLLKKLGINIREPFSSAIKGERYKGLFELRVKFSSDITRIFYFLYEKDTFILLHGFVKKTNKTPEQELEKALSYKIDYERRCQDE</sequence>
<dbReference type="InterPro" id="IPR009241">
    <property type="entry name" value="HigB-like"/>
</dbReference>
<name>A0A1M5Z946_9FIRM</name>
<evidence type="ECO:0000313" key="2">
    <source>
        <dbReference type="Proteomes" id="UP000183995"/>
    </source>
</evidence>
<protein>
    <submittedName>
        <fullName evidence="1">Phage-related protein</fullName>
    </submittedName>
</protein>
<accession>A0A1M5Z946</accession>
<keyword evidence="2" id="KW-1185">Reference proteome</keyword>
<dbReference type="OrthoDB" id="573082at2"/>
<proteinExistence type="predicted"/>
<dbReference type="STRING" id="1123282.SAMN02745823_03400"/>
<dbReference type="EMBL" id="FQXV01000015">
    <property type="protein sequence ID" value="SHI20749.1"/>
    <property type="molecule type" value="Genomic_DNA"/>
</dbReference>
<dbReference type="RefSeq" id="WP_073081731.1">
    <property type="nucleotide sequence ID" value="NZ_FQXV01000015.1"/>
</dbReference>
<gene>
    <name evidence="1" type="ORF">SAMN02745823_03400</name>
</gene>
<organism evidence="1 2">
    <name type="scientific">Sporobacter termitidis DSM 10068</name>
    <dbReference type="NCBI Taxonomy" id="1123282"/>
    <lineage>
        <taxon>Bacteria</taxon>
        <taxon>Bacillati</taxon>
        <taxon>Bacillota</taxon>
        <taxon>Clostridia</taxon>
        <taxon>Eubacteriales</taxon>
        <taxon>Oscillospiraceae</taxon>
        <taxon>Sporobacter</taxon>
    </lineage>
</organism>
<dbReference type="AlphaFoldDB" id="A0A1M5Z946"/>
<evidence type="ECO:0000313" key="1">
    <source>
        <dbReference type="EMBL" id="SHI20749.1"/>
    </source>
</evidence>
<dbReference type="Proteomes" id="UP000183995">
    <property type="component" value="Unassembled WGS sequence"/>
</dbReference>